<reference evidence="3 4" key="1">
    <citation type="submission" date="2021-03" db="EMBL/GenBank/DDBJ databases">
        <title>Sequencing the genomes of 1000 actinobacteria strains.</title>
        <authorList>
            <person name="Klenk H.-P."/>
        </authorList>
    </citation>
    <scope>NUCLEOTIDE SEQUENCE [LARGE SCALE GENOMIC DNA]</scope>
    <source>
        <strain evidence="3 4">DSM 12936</strain>
    </source>
</reference>
<dbReference type="InterPro" id="IPR005545">
    <property type="entry name" value="YCII"/>
</dbReference>
<evidence type="ECO:0000313" key="4">
    <source>
        <dbReference type="Proteomes" id="UP000758168"/>
    </source>
</evidence>
<dbReference type="Proteomes" id="UP000758168">
    <property type="component" value="Unassembled WGS sequence"/>
</dbReference>
<keyword evidence="4" id="KW-1185">Reference proteome</keyword>
<dbReference type="Gene3D" id="3.30.70.1060">
    <property type="entry name" value="Dimeric alpha+beta barrel"/>
    <property type="match status" value="1"/>
</dbReference>
<accession>A0ABS4Z8Y4</accession>
<feature type="domain" description="YCII-related" evidence="2">
    <location>
        <begin position="7"/>
        <end position="114"/>
    </location>
</feature>
<dbReference type="EMBL" id="JAGIOB010000001">
    <property type="protein sequence ID" value="MBP2417513.1"/>
    <property type="molecule type" value="Genomic_DNA"/>
</dbReference>
<comment type="caution">
    <text evidence="3">The sequence shown here is derived from an EMBL/GenBank/DDBJ whole genome shotgun (WGS) entry which is preliminary data.</text>
</comment>
<protein>
    <recommendedName>
        <fullName evidence="2">YCII-related domain-containing protein</fullName>
    </recommendedName>
</protein>
<dbReference type="PANTHER" id="PTHR35174">
    <property type="entry name" value="BLL7171 PROTEIN-RELATED"/>
    <property type="match status" value="1"/>
</dbReference>
<dbReference type="InterPro" id="IPR011008">
    <property type="entry name" value="Dimeric_a/b-barrel"/>
</dbReference>
<organism evidence="3 4">
    <name type="scientific">Microlunatus capsulatus</name>
    <dbReference type="NCBI Taxonomy" id="99117"/>
    <lineage>
        <taxon>Bacteria</taxon>
        <taxon>Bacillati</taxon>
        <taxon>Actinomycetota</taxon>
        <taxon>Actinomycetes</taxon>
        <taxon>Propionibacteriales</taxon>
        <taxon>Propionibacteriaceae</taxon>
        <taxon>Microlunatus</taxon>
    </lineage>
</organism>
<evidence type="ECO:0000313" key="3">
    <source>
        <dbReference type="EMBL" id="MBP2417513.1"/>
    </source>
</evidence>
<evidence type="ECO:0000256" key="1">
    <source>
        <dbReference type="ARBA" id="ARBA00007689"/>
    </source>
</evidence>
<sequence>MAQYATLIYSRDVDWSEPQYAAEMAEYNEFGAAAAAALRGGAALYPTSTATTVRVKGGKGGDMVTSDGPYAETKEALTGFYLLEADDLDAALKLAAQIPAAWDGAVEVRPVLQFGQ</sequence>
<dbReference type="RefSeq" id="WP_210056129.1">
    <property type="nucleotide sequence ID" value="NZ_BAAAMH010000003.1"/>
</dbReference>
<comment type="similarity">
    <text evidence="1">Belongs to the YciI family.</text>
</comment>
<gene>
    <name evidence="3" type="ORF">JOF54_002435</name>
</gene>
<dbReference type="SUPFAM" id="SSF54909">
    <property type="entry name" value="Dimeric alpha+beta barrel"/>
    <property type="match status" value="1"/>
</dbReference>
<proteinExistence type="inferred from homology"/>
<dbReference type="Pfam" id="PF03795">
    <property type="entry name" value="YCII"/>
    <property type="match status" value="1"/>
</dbReference>
<dbReference type="PANTHER" id="PTHR35174:SF3">
    <property type="entry name" value="BLL7171 PROTEIN"/>
    <property type="match status" value="1"/>
</dbReference>
<name>A0ABS4Z8Y4_9ACTN</name>
<evidence type="ECO:0000259" key="2">
    <source>
        <dbReference type="Pfam" id="PF03795"/>
    </source>
</evidence>